<dbReference type="EMBL" id="BMXP01000006">
    <property type="protein sequence ID" value="GGW89234.1"/>
    <property type="molecule type" value="Genomic_DNA"/>
</dbReference>
<dbReference type="SUPFAM" id="SSF51395">
    <property type="entry name" value="FMN-linked oxidoreductases"/>
    <property type="match status" value="1"/>
</dbReference>
<dbReference type="Gene3D" id="3.20.20.70">
    <property type="entry name" value="Aldolase class I"/>
    <property type="match status" value="1"/>
</dbReference>
<dbReference type="PANTHER" id="PTHR43656:SF2">
    <property type="entry name" value="BINDING OXIDOREDUCTASE, PUTATIVE (AFU_ORTHOLOGUE AFUA_2G08260)-RELATED"/>
    <property type="match status" value="1"/>
</dbReference>
<name>A0A918JM98_9ALTE</name>
<keyword evidence="1" id="KW-0285">Flavoprotein</keyword>
<feature type="domain" description="NADH:flavin oxidoreductase/NADH oxidase N-terminal" evidence="3">
    <location>
        <begin position="7"/>
        <end position="342"/>
    </location>
</feature>
<dbReference type="GO" id="GO:0016491">
    <property type="term" value="F:oxidoreductase activity"/>
    <property type="evidence" value="ECO:0007669"/>
    <property type="project" value="UniProtKB-KW"/>
</dbReference>
<dbReference type="GO" id="GO:0010181">
    <property type="term" value="F:FMN binding"/>
    <property type="evidence" value="ECO:0007669"/>
    <property type="project" value="InterPro"/>
</dbReference>
<evidence type="ECO:0000256" key="1">
    <source>
        <dbReference type="ARBA" id="ARBA00022630"/>
    </source>
</evidence>
<evidence type="ECO:0000313" key="4">
    <source>
        <dbReference type="EMBL" id="GGW89234.1"/>
    </source>
</evidence>
<dbReference type="InterPro" id="IPR051799">
    <property type="entry name" value="NADH_flavin_oxidoreductase"/>
</dbReference>
<evidence type="ECO:0000256" key="2">
    <source>
        <dbReference type="ARBA" id="ARBA00023002"/>
    </source>
</evidence>
<dbReference type="RefSeq" id="WP_189406755.1">
    <property type="nucleotide sequence ID" value="NZ_BMXP01000006.1"/>
</dbReference>
<dbReference type="AlphaFoldDB" id="A0A918JM98"/>
<evidence type="ECO:0000313" key="5">
    <source>
        <dbReference type="Proteomes" id="UP000631300"/>
    </source>
</evidence>
<dbReference type="Proteomes" id="UP000631300">
    <property type="component" value="Unassembled WGS sequence"/>
</dbReference>
<gene>
    <name evidence="4" type="ORF">GCM10007391_24310</name>
</gene>
<reference evidence="4" key="2">
    <citation type="submission" date="2020-09" db="EMBL/GenBank/DDBJ databases">
        <authorList>
            <person name="Sun Q."/>
            <person name="Kim S."/>
        </authorList>
    </citation>
    <scope>NUCLEOTIDE SEQUENCE</scope>
    <source>
        <strain evidence="4">KCTC 22164</strain>
    </source>
</reference>
<dbReference type="Pfam" id="PF00724">
    <property type="entry name" value="Oxidored_FMN"/>
    <property type="match status" value="1"/>
</dbReference>
<dbReference type="CDD" id="cd04733">
    <property type="entry name" value="OYE_like_2_FMN"/>
    <property type="match status" value="1"/>
</dbReference>
<dbReference type="InterPro" id="IPR001155">
    <property type="entry name" value="OxRdtase_FMN_N"/>
</dbReference>
<dbReference type="InterPro" id="IPR013785">
    <property type="entry name" value="Aldolase_TIM"/>
</dbReference>
<evidence type="ECO:0000259" key="3">
    <source>
        <dbReference type="Pfam" id="PF00724"/>
    </source>
</evidence>
<keyword evidence="2" id="KW-0560">Oxidoreductase</keyword>
<reference evidence="4" key="1">
    <citation type="journal article" date="2014" name="Int. J. Syst. Evol. Microbiol.">
        <title>Complete genome sequence of Corynebacterium casei LMG S-19264T (=DSM 44701T), isolated from a smear-ripened cheese.</title>
        <authorList>
            <consortium name="US DOE Joint Genome Institute (JGI-PGF)"/>
            <person name="Walter F."/>
            <person name="Albersmeier A."/>
            <person name="Kalinowski J."/>
            <person name="Ruckert C."/>
        </authorList>
    </citation>
    <scope>NUCLEOTIDE SEQUENCE</scope>
    <source>
        <strain evidence="4">KCTC 22164</strain>
    </source>
</reference>
<accession>A0A918JM98</accession>
<keyword evidence="5" id="KW-1185">Reference proteome</keyword>
<organism evidence="4 5">
    <name type="scientific">Alteromonas halophila</name>
    <dbReference type="NCBI Taxonomy" id="516698"/>
    <lineage>
        <taxon>Bacteria</taxon>
        <taxon>Pseudomonadati</taxon>
        <taxon>Pseudomonadota</taxon>
        <taxon>Gammaproteobacteria</taxon>
        <taxon>Alteromonadales</taxon>
        <taxon>Alteromonadaceae</taxon>
        <taxon>Alteromonas/Salinimonas group</taxon>
        <taxon>Alteromonas</taxon>
    </lineage>
</organism>
<sequence>MHEDSVLYSPFSFAGGKTAVNRIVKAAMEENMAADGALPGEALYSLYRYWAHGGLGMIITGNVMIDKQAMTGPGGVALEANTPLAPFKRWASIIKSQGALAVMQLNHPGRQVFKAMQGKALAPSAVPLSMGRHSKLFATPKAMTCEDIHDVCQRFVASAKQAMQAGFDGVEIHAAHGYLLTQFLSPLTNQRQDEWGGSLMNRARLLINVISQIRAVCPRDFIVMVKLNSADFQRGGFEFSDALAVVERLQALGVDMVELSGGSYESPAMQGNTADESRLAREAYFLSFARKMVAHTEMPVMTTGGIRRADVAEQVIEQGCTMVGLASALATTPDLAQKWRKNWTYAGYIPACQWRDKTLAGLANMATVRRQLRRLGNDLTTLRAPTSWWSLILDMLQRRKLTKRYLAQGQKQHSG</sequence>
<protein>
    <submittedName>
        <fullName evidence="4">FMN oxidoreductase</fullName>
    </submittedName>
</protein>
<dbReference type="PANTHER" id="PTHR43656">
    <property type="entry name" value="BINDING OXIDOREDUCTASE, PUTATIVE (AFU_ORTHOLOGUE AFUA_2G08260)-RELATED"/>
    <property type="match status" value="1"/>
</dbReference>
<proteinExistence type="predicted"/>
<comment type="caution">
    <text evidence="4">The sequence shown here is derived from an EMBL/GenBank/DDBJ whole genome shotgun (WGS) entry which is preliminary data.</text>
</comment>